<dbReference type="EMBL" id="CP042190">
    <property type="protein sequence ID" value="QDS71675.1"/>
    <property type="molecule type" value="Genomic_DNA"/>
</dbReference>
<dbReference type="InterPro" id="IPR016158">
    <property type="entry name" value="Cullin_homology"/>
</dbReference>
<proteinExistence type="inferred from homology"/>
<dbReference type="Pfam" id="PF10557">
    <property type="entry name" value="Cullin_Nedd8"/>
    <property type="match status" value="1"/>
</dbReference>
<dbReference type="SUPFAM" id="SSF46785">
    <property type="entry name" value="Winged helix' DNA-binding domain"/>
    <property type="match status" value="1"/>
</dbReference>
<comment type="similarity">
    <text evidence="1 4 5">Belongs to the cullin family.</text>
</comment>
<evidence type="ECO:0000256" key="4">
    <source>
        <dbReference type="PROSITE-ProRule" id="PRU00330"/>
    </source>
</evidence>
<dbReference type="GO" id="GO:0031625">
    <property type="term" value="F:ubiquitin protein ligase binding"/>
    <property type="evidence" value="ECO:0007669"/>
    <property type="project" value="InterPro"/>
</dbReference>
<organism evidence="7 8">
    <name type="scientific">Venturia effusa</name>
    <dbReference type="NCBI Taxonomy" id="50376"/>
    <lineage>
        <taxon>Eukaryota</taxon>
        <taxon>Fungi</taxon>
        <taxon>Dikarya</taxon>
        <taxon>Ascomycota</taxon>
        <taxon>Pezizomycotina</taxon>
        <taxon>Dothideomycetes</taxon>
        <taxon>Pleosporomycetidae</taxon>
        <taxon>Venturiales</taxon>
        <taxon>Venturiaceae</taxon>
        <taxon>Venturia</taxon>
    </lineage>
</organism>
<dbReference type="SMART" id="SM00182">
    <property type="entry name" value="CULLIN"/>
    <property type="match status" value="1"/>
</dbReference>
<evidence type="ECO:0000256" key="2">
    <source>
        <dbReference type="ARBA" id="ARBA00022499"/>
    </source>
</evidence>
<name>A0A517L7S2_9PEZI</name>
<dbReference type="Gene3D" id="3.30.230.130">
    <property type="entry name" value="Cullin, Chain C, Domain 2"/>
    <property type="match status" value="1"/>
</dbReference>
<gene>
    <name evidence="7" type="ORF">FKW77_008006</name>
</gene>
<dbReference type="Gene3D" id="1.20.1310.10">
    <property type="entry name" value="Cullin Repeats"/>
    <property type="match status" value="4"/>
</dbReference>
<dbReference type="STRING" id="50376.A0A517L7S2"/>
<dbReference type="SMART" id="SM00884">
    <property type="entry name" value="Cullin_Nedd8"/>
    <property type="match status" value="1"/>
</dbReference>
<dbReference type="InterPro" id="IPR001373">
    <property type="entry name" value="Cullin_N"/>
</dbReference>
<dbReference type="FunFam" id="1.20.1310.10:FF:000002">
    <property type="entry name" value="cullin-3 isoform X1"/>
    <property type="match status" value="1"/>
</dbReference>
<dbReference type="SUPFAM" id="SSF75632">
    <property type="entry name" value="Cullin homology domain"/>
    <property type="match status" value="1"/>
</dbReference>
<dbReference type="PANTHER" id="PTHR11932">
    <property type="entry name" value="CULLIN"/>
    <property type="match status" value="1"/>
</dbReference>
<sequence>MSARVRNKIRAPRRGLNADELDFDASWSTLSSSLTQIHTGTASNLSYEQLYRYAYRIVLKKKGDQLYSKVKEFEQDWLKNNVCTVIQTLLTTSLLTSPQAGTSGASVNERRVAGEAFLGGVRKAWHDHQICMNMVADVLMYLDRVYCSDNRQPRIFNSSMELFRDYILYAPTPSQEESLNTIILVLINVILEQVQMERNDEVINKSIIKNCIGMLEGLYMDKSDNEEMRLYVKVFEPEFLEASRKFYQQEGETQMVLCDAGAYSRLVDRRIREEVERCRSTLSETTTSKIEKIVEEELIKNRIQAIIDMDTGVTFMIDNDRVDELGLIFELNARVDPKKTELTKAIASRIIDMGNEINKAVAVAAQSTSGQAGGNNLTISAIKWVEDVLILKDKFETIWKNAFKEDPTLQTTLTRSFADFINSTTFQRGSEYISLFIDDNMKKGIKDKTEAQVDEVLDKAITLLRYVQDKDLFERYYKKHLSRRLLMNKSISIDVEKQMISRMKIELGNNFTTKLEAMFKDMTISAELTQGYKEHVASLGAFDTSRVDLKIDILTSMTWPLDGVNTGEDEQGGKPKVAYPPAIDRVRQGFEHYYAEKHNGRVLTWYPNMGTADITVRFPAKEEGKPRRQHDLNVPTYGMIILMLFQDLPADQGLGFTEIQAITNIPASDLRRNLQALAVAKEKRILKKVPMGREINDDDIFFFNESFESKFRRVKIGVIAANNRAETEKERRETEKKMDEQRQFIVEAAIVRIMKQRKTCTHENLLLETVTQVSSRFKPDVPMIKTRINSLMEREYIERIEDSTPSAYKYLA</sequence>
<dbReference type="SUPFAM" id="SSF74788">
    <property type="entry name" value="Cullin repeat-like"/>
    <property type="match status" value="1"/>
</dbReference>
<accession>A0A517L7S2</accession>
<dbReference type="InterPro" id="IPR036390">
    <property type="entry name" value="WH_DNA-bd_sf"/>
</dbReference>
<dbReference type="FunFam" id="1.20.1310.10:FF:000001">
    <property type="entry name" value="Cullin 3"/>
    <property type="match status" value="1"/>
</dbReference>
<dbReference type="AlphaFoldDB" id="A0A517L7S2"/>
<keyword evidence="3" id="KW-0832">Ubl conjugation</keyword>
<dbReference type="InterPro" id="IPR045093">
    <property type="entry name" value="Cullin"/>
</dbReference>
<evidence type="ECO:0000256" key="3">
    <source>
        <dbReference type="ARBA" id="ARBA00022843"/>
    </source>
</evidence>
<reference evidence="7 8" key="1">
    <citation type="submission" date="2019-07" db="EMBL/GenBank/DDBJ databases">
        <title>Finished genome of Venturia effusa.</title>
        <authorList>
            <person name="Young C.A."/>
            <person name="Cox M.P."/>
            <person name="Ganley A.R.D."/>
            <person name="David W.J."/>
        </authorList>
    </citation>
    <scope>NUCLEOTIDE SEQUENCE [LARGE SCALE GENOMIC DNA]</scope>
    <source>
        <strain evidence="8">albino</strain>
    </source>
</reference>
<dbReference type="PROSITE" id="PS50069">
    <property type="entry name" value="CULLIN_2"/>
    <property type="match status" value="1"/>
</dbReference>
<dbReference type="Gene3D" id="1.10.10.10">
    <property type="entry name" value="Winged helix-like DNA-binding domain superfamily/Winged helix DNA-binding domain"/>
    <property type="match status" value="1"/>
</dbReference>
<dbReference type="InterPro" id="IPR036317">
    <property type="entry name" value="Cullin_homology_sf"/>
</dbReference>
<dbReference type="FunFam" id="1.10.10.10:FF:000014">
    <property type="entry name" value="Cullin 1"/>
    <property type="match status" value="1"/>
</dbReference>
<feature type="domain" description="Cullin family profile" evidence="6">
    <location>
        <begin position="428"/>
        <end position="678"/>
    </location>
</feature>
<dbReference type="Pfam" id="PF26557">
    <property type="entry name" value="Cullin_AB"/>
    <property type="match status" value="1"/>
</dbReference>
<dbReference type="InterPro" id="IPR016159">
    <property type="entry name" value="Cullin_repeat-like_dom_sf"/>
</dbReference>
<dbReference type="Pfam" id="PF00888">
    <property type="entry name" value="Cullin"/>
    <property type="match status" value="1"/>
</dbReference>
<dbReference type="FunFam" id="1.20.1310.10:FF:000036">
    <property type="entry name" value="SCF ubiquitin ligase subunit CulC, putative"/>
    <property type="match status" value="1"/>
</dbReference>
<evidence type="ECO:0000313" key="8">
    <source>
        <dbReference type="Proteomes" id="UP000316270"/>
    </source>
</evidence>
<dbReference type="Proteomes" id="UP000316270">
    <property type="component" value="Chromosome 6"/>
</dbReference>
<dbReference type="GO" id="GO:0006511">
    <property type="term" value="P:ubiquitin-dependent protein catabolic process"/>
    <property type="evidence" value="ECO:0007669"/>
    <property type="project" value="InterPro"/>
</dbReference>
<evidence type="ECO:0000313" key="7">
    <source>
        <dbReference type="EMBL" id="QDS71675.1"/>
    </source>
</evidence>
<protein>
    <recommendedName>
        <fullName evidence="6">Cullin family profile domain-containing protein</fullName>
    </recommendedName>
</protein>
<dbReference type="FunFam" id="1.20.1310.10:FF:000061">
    <property type="entry name" value="Related to cullulin 3"/>
    <property type="match status" value="1"/>
</dbReference>
<keyword evidence="8" id="KW-1185">Reference proteome</keyword>
<dbReference type="InterPro" id="IPR019559">
    <property type="entry name" value="Cullin_neddylation_domain"/>
</dbReference>
<evidence type="ECO:0000256" key="5">
    <source>
        <dbReference type="RuleBase" id="RU003829"/>
    </source>
</evidence>
<dbReference type="InterPro" id="IPR036388">
    <property type="entry name" value="WH-like_DNA-bd_sf"/>
</dbReference>
<dbReference type="InterPro" id="IPR059120">
    <property type="entry name" value="Cullin-like_AB"/>
</dbReference>
<keyword evidence="2" id="KW-1017">Isopeptide bond</keyword>
<dbReference type="OrthoDB" id="27073at2759"/>
<evidence type="ECO:0000259" key="6">
    <source>
        <dbReference type="PROSITE" id="PS50069"/>
    </source>
</evidence>
<evidence type="ECO:0000256" key="1">
    <source>
        <dbReference type="ARBA" id="ARBA00006019"/>
    </source>
</evidence>